<keyword evidence="4 7" id="KW-1133">Transmembrane helix</keyword>
<dbReference type="AlphaFoldDB" id="O58387"/>
<evidence type="ECO:0000256" key="2">
    <source>
        <dbReference type="ARBA" id="ARBA00022475"/>
    </source>
</evidence>
<dbReference type="GO" id="GO:0005886">
    <property type="term" value="C:plasma membrane"/>
    <property type="evidence" value="ECO:0007669"/>
    <property type="project" value="UniProtKB-SubCell"/>
</dbReference>
<feature type="domain" description="Type II secretion system protein GspF" evidence="8">
    <location>
        <begin position="190"/>
        <end position="315"/>
    </location>
</feature>
<keyword evidence="5 7" id="KW-0472">Membrane</keyword>
<dbReference type="STRING" id="70601.gene:9377597"/>
<keyword evidence="10" id="KW-1185">Reference proteome</keyword>
<evidence type="ECO:0000259" key="8">
    <source>
        <dbReference type="Pfam" id="PF00482"/>
    </source>
</evidence>
<keyword evidence="6" id="KW-0175">Coiled coil</keyword>
<evidence type="ECO:0000256" key="6">
    <source>
        <dbReference type="SAM" id="Coils"/>
    </source>
</evidence>
<dbReference type="EMBL" id="BA000001">
    <property type="protein sequence ID" value="BAA29744.1"/>
    <property type="molecule type" value="Genomic_DNA"/>
</dbReference>
<dbReference type="Gene3D" id="1.20.81.30">
    <property type="entry name" value="Type II secretion system (T2SS), domain F"/>
    <property type="match status" value="1"/>
</dbReference>
<feature type="transmembrane region" description="Helical" evidence="7">
    <location>
        <begin position="299"/>
        <end position="322"/>
    </location>
</feature>
<evidence type="ECO:0000256" key="4">
    <source>
        <dbReference type="ARBA" id="ARBA00022989"/>
    </source>
</evidence>
<evidence type="ECO:0000256" key="5">
    <source>
        <dbReference type="ARBA" id="ARBA00023136"/>
    </source>
</evidence>
<gene>
    <name evidence="9" type="ordered locus">PH0653</name>
</gene>
<comment type="subcellular location">
    <subcellularLocation>
        <location evidence="1">Cell membrane</location>
        <topology evidence="1">Multi-pass membrane protein</topology>
    </subcellularLocation>
</comment>
<dbReference type="GeneID" id="1442984"/>
<dbReference type="PIR" id="F71110">
    <property type="entry name" value="F71110"/>
</dbReference>
<dbReference type="eggNOG" id="arCOG01812">
    <property type="taxonomic scope" value="Archaea"/>
</dbReference>
<dbReference type="Proteomes" id="UP000000752">
    <property type="component" value="Chromosome"/>
</dbReference>
<feature type="coiled-coil region" evidence="6">
    <location>
        <begin position="37"/>
        <end position="71"/>
    </location>
</feature>
<dbReference type="PANTHER" id="PTHR35402:SF2">
    <property type="entry name" value="FLAGELLA ACCESSORY PROTEIN J"/>
    <property type="match status" value="1"/>
</dbReference>
<dbReference type="InterPro" id="IPR042094">
    <property type="entry name" value="T2SS_GspF_sf"/>
</dbReference>
<dbReference type="InterPro" id="IPR056569">
    <property type="entry name" value="ArlJ-like"/>
</dbReference>
<dbReference type="KEGG" id="pho:PH0653"/>
<evidence type="ECO:0000256" key="1">
    <source>
        <dbReference type="ARBA" id="ARBA00004651"/>
    </source>
</evidence>
<keyword evidence="3 7" id="KW-0812">Transmembrane</keyword>
<reference evidence="9 10" key="1">
    <citation type="journal article" date="1998" name="DNA Res.">
        <title>Complete sequence and gene organization of the genome of a hyper-thermophilic archaebacterium, Pyrococcus horikoshii OT3.</title>
        <authorList>
            <person name="Kawarabayasi Y."/>
            <person name="Sawada M."/>
            <person name="Horikawa H."/>
            <person name="Haikawa Y."/>
            <person name="Hino Y."/>
            <person name="Yamamoto S."/>
            <person name="Sekine M."/>
            <person name="Baba S."/>
            <person name="Kosugi H."/>
            <person name="Hosoyama A."/>
            <person name="Nagai Y."/>
            <person name="Sakai M."/>
            <person name="Ogura K."/>
            <person name="Otuka R."/>
            <person name="Nakazawa H."/>
            <person name="Takamiya M."/>
            <person name="Ohfuku Y."/>
            <person name="Funahashi T."/>
            <person name="Tanaka T."/>
            <person name="Kudoh Y."/>
            <person name="Yamazaki J."/>
            <person name="Kushida N."/>
            <person name="Oguchi A."/>
            <person name="Aoki K."/>
            <person name="Nakamura Y."/>
            <person name="Robb T.F."/>
            <person name="Horikoshi K."/>
            <person name="Masuchi Y."/>
            <person name="Shizuya H."/>
            <person name="Kikuchi H."/>
        </authorList>
    </citation>
    <scope>NUCLEOTIDE SEQUENCE [LARGE SCALE GENOMIC DNA]</scope>
    <source>
        <strain evidence="10">ATCC 700860 / DSM 12428 / JCM 9974 / NBRC 100139 / OT-3</strain>
    </source>
</reference>
<evidence type="ECO:0000313" key="10">
    <source>
        <dbReference type="Proteomes" id="UP000000752"/>
    </source>
</evidence>
<dbReference type="Pfam" id="PF00482">
    <property type="entry name" value="T2SSF"/>
    <property type="match status" value="1"/>
</dbReference>
<feature type="transmembrane region" description="Helical" evidence="7">
    <location>
        <begin position="328"/>
        <end position="352"/>
    </location>
</feature>
<name>O58387_PYRHO</name>
<keyword evidence="2" id="KW-1003">Cell membrane</keyword>
<evidence type="ECO:0000313" key="9">
    <source>
        <dbReference type="EMBL" id="BAA29744.1"/>
    </source>
</evidence>
<evidence type="ECO:0000256" key="3">
    <source>
        <dbReference type="ARBA" id="ARBA00022692"/>
    </source>
</evidence>
<feature type="transmembrane region" description="Helical" evidence="7">
    <location>
        <begin position="151"/>
        <end position="169"/>
    </location>
</feature>
<feature type="transmembrane region" description="Helical" evidence="7">
    <location>
        <begin position="123"/>
        <end position="145"/>
    </location>
</feature>
<organism evidence="9 10">
    <name type="scientific">Pyrococcus horikoshii (strain ATCC 700860 / DSM 12428 / JCM 9974 / NBRC 100139 / OT-3)</name>
    <dbReference type="NCBI Taxonomy" id="70601"/>
    <lineage>
        <taxon>Archaea</taxon>
        <taxon>Methanobacteriati</taxon>
        <taxon>Methanobacteriota</taxon>
        <taxon>Thermococci</taxon>
        <taxon>Thermococcales</taxon>
        <taxon>Thermococcaceae</taxon>
        <taxon>Pyrococcus</taxon>
    </lineage>
</organism>
<evidence type="ECO:0000256" key="7">
    <source>
        <dbReference type="SAM" id="Phobius"/>
    </source>
</evidence>
<protein>
    <recommendedName>
        <fullName evidence="8">Type II secretion system protein GspF domain-containing protein</fullName>
    </recommendedName>
</protein>
<dbReference type="InterPro" id="IPR018076">
    <property type="entry name" value="T2SS_GspF_dom"/>
</dbReference>
<dbReference type="PANTHER" id="PTHR35402">
    <property type="entry name" value="INTEGRAL MEMBRANE PROTEIN-RELATED"/>
    <property type="match status" value="1"/>
</dbReference>
<sequence>MIEVPGVVEGFLRFLEKLGGKTIEIAEAPVRRMPSRELTVRERLELLKRMREEIEKEKESEEEKFIEEAIEWREKTIQRPLSDRIAESFLKYFRGPVESLSKSIKGLDEDLYRANILMPKEKYVALMLAVGIISAILTFIVGLIIALPIDMSMLLGVLGFIFGFIYMRFYPKSVWKRRVEEVEKALPYVLRHMASLLNAGIGLAEAMVSVSKADYGVVSEEFAMVVQEMHKGSSFEDALTKFEEKMKSDMVSRVVKQILRALKFGGNLADILYKMADEFSFEYRIKLMDYVQKINGISFVYMFMTVVMPTLLIVVILAGSIFMKRLVINLSGMIVIFLLGFPTLSFIIIMMIKRAEPR</sequence>
<accession>O58387</accession>
<dbReference type="RefSeq" id="WP_010884749.1">
    <property type="nucleotide sequence ID" value="NC_000961.1"/>
</dbReference>
<proteinExistence type="predicted"/>
<dbReference type="EnsemblBacteria" id="BAA29744">
    <property type="protein sequence ID" value="BAA29744"/>
    <property type="gene ID" value="BAA29744"/>
</dbReference>